<protein>
    <submittedName>
        <fullName evidence="1">Uncharacterized protein</fullName>
    </submittedName>
</protein>
<evidence type="ECO:0000313" key="1">
    <source>
        <dbReference type="EMBL" id="JAH07698.1"/>
    </source>
</evidence>
<accession>A0A0E9PUZ8</accession>
<proteinExistence type="predicted"/>
<reference evidence="1" key="1">
    <citation type="submission" date="2014-11" db="EMBL/GenBank/DDBJ databases">
        <authorList>
            <person name="Amaro Gonzalez C."/>
        </authorList>
    </citation>
    <scope>NUCLEOTIDE SEQUENCE</scope>
</reference>
<sequence length="33" mass="3748">MGYLKWVHGPLGVLRRYCGGPRPDVMCNRLCKA</sequence>
<dbReference type="EMBL" id="GBXM01100879">
    <property type="protein sequence ID" value="JAH07698.1"/>
    <property type="molecule type" value="Transcribed_RNA"/>
</dbReference>
<reference evidence="1" key="2">
    <citation type="journal article" date="2015" name="Fish Shellfish Immunol.">
        <title>Early steps in the European eel (Anguilla anguilla)-Vibrio vulnificus interaction in the gills: Role of the RtxA13 toxin.</title>
        <authorList>
            <person name="Callol A."/>
            <person name="Pajuelo D."/>
            <person name="Ebbesson L."/>
            <person name="Teles M."/>
            <person name="MacKenzie S."/>
            <person name="Amaro C."/>
        </authorList>
    </citation>
    <scope>NUCLEOTIDE SEQUENCE</scope>
</reference>
<name>A0A0E9PUZ8_ANGAN</name>
<dbReference type="AlphaFoldDB" id="A0A0E9PUZ8"/>
<organism evidence="1">
    <name type="scientific">Anguilla anguilla</name>
    <name type="common">European freshwater eel</name>
    <name type="synonym">Muraena anguilla</name>
    <dbReference type="NCBI Taxonomy" id="7936"/>
    <lineage>
        <taxon>Eukaryota</taxon>
        <taxon>Metazoa</taxon>
        <taxon>Chordata</taxon>
        <taxon>Craniata</taxon>
        <taxon>Vertebrata</taxon>
        <taxon>Euteleostomi</taxon>
        <taxon>Actinopterygii</taxon>
        <taxon>Neopterygii</taxon>
        <taxon>Teleostei</taxon>
        <taxon>Anguilliformes</taxon>
        <taxon>Anguillidae</taxon>
        <taxon>Anguilla</taxon>
    </lineage>
</organism>